<dbReference type="STRING" id="318479.A0A0N4U1Q2"/>
<dbReference type="WBParaSite" id="DME_0000054701-mRNA-1">
    <property type="protein sequence ID" value="DME_0000054701-mRNA-1"/>
    <property type="gene ID" value="DME_0000054701"/>
</dbReference>
<evidence type="ECO:0000313" key="3">
    <source>
        <dbReference type="Proteomes" id="UP000274756"/>
    </source>
</evidence>
<sequence length="183" mass="21702">VWVYKKTHSYKYLPRRQDGPKEFDYTSNQVDPENFPEKMEGEPPKLWLAWIYRSASGEPHWTKKWLEKLFGKNFQPGEMAIFKNTPSQNRELWRVKHMIEIRPLIFPNGEPTMDDINSLEVFADGRCIIDKRLACDPAQLQIMDSRKQLSSGYLSFRLKQRYDSYKDIFEDNVYTPSNISVLD</sequence>
<dbReference type="Proteomes" id="UP000274756">
    <property type="component" value="Unassembled WGS sequence"/>
</dbReference>
<dbReference type="GO" id="GO:0015934">
    <property type="term" value="C:large ribosomal subunit"/>
    <property type="evidence" value="ECO:0007669"/>
    <property type="project" value="InterPro"/>
</dbReference>
<dbReference type="OrthoDB" id="205514at2759"/>
<evidence type="ECO:0000313" key="2">
    <source>
        <dbReference type="Proteomes" id="UP000038040"/>
    </source>
</evidence>
<dbReference type="PANTHER" id="PTHR15892:SF2">
    <property type="entry name" value="LARGE RIBOSOMAL SUBUNIT PROTEIN UL30M"/>
    <property type="match status" value="1"/>
</dbReference>
<dbReference type="AlphaFoldDB" id="A0A0N4U1Q2"/>
<evidence type="ECO:0000313" key="1">
    <source>
        <dbReference type="EMBL" id="VDN54934.1"/>
    </source>
</evidence>
<dbReference type="Proteomes" id="UP000038040">
    <property type="component" value="Unplaced"/>
</dbReference>
<reference evidence="1 3" key="2">
    <citation type="submission" date="2018-11" db="EMBL/GenBank/DDBJ databases">
        <authorList>
            <consortium name="Pathogen Informatics"/>
        </authorList>
    </citation>
    <scope>NUCLEOTIDE SEQUENCE [LARGE SCALE GENOMIC DNA]</scope>
</reference>
<protein>
    <submittedName>
        <fullName evidence="4">39S ribosomal protein L30, mitochondrial</fullName>
    </submittedName>
</protein>
<keyword evidence="3" id="KW-1185">Reference proteome</keyword>
<dbReference type="InterPro" id="IPR005996">
    <property type="entry name" value="Ribosomal_uL30_bac-type"/>
</dbReference>
<dbReference type="GO" id="GO:0005739">
    <property type="term" value="C:mitochondrion"/>
    <property type="evidence" value="ECO:0007669"/>
    <property type="project" value="TreeGrafter"/>
</dbReference>
<dbReference type="PANTHER" id="PTHR15892">
    <property type="entry name" value="MITOCHONDRIAL RIBOSOMAL PROTEIN L30"/>
    <property type="match status" value="1"/>
</dbReference>
<dbReference type="EMBL" id="UYYG01001151">
    <property type="protein sequence ID" value="VDN54934.1"/>
    <property type="molecule type" value="Genomic_DNA"/>
</dbReference>
<organism evidence="2 4">
    <name type="scientific">Dracunculus medinensis</name>
    <name type="common">Guinea worm</name>
    <dbReference type="NCBI Taxonomy" id="318479"/>
    <lineage>
        <taxon>Eukaryota</taxon>
        <taxon>Metazoa</taxon>
        <taxon>Ecdysozoa</taxon>
        <taxon>Nematoda</taxon>
        <taxon>Chromadorea</taxon>
        <taxon>Rhabditida</taxon>
        <taxon>Spirurina</taxon>
        <taxon>Dracunculoidea</taxon>
        <taxon>Dracunculidae</taxon>
        <taxon>Dracunculus</taxon>
    </lineage>
</organism>
<accession>A0A0N4U1Q2</accession>
<dbReference type="GO" id="GO:0003735">
    <property type="term" value="F:structural constituent of ribosome"/>
    <property type="evidence" value="ECO:0007669"/>
    <property type="project" value="InterPro"/>
</dbReference>
<proteinExistence type="predicted"/>
<dbReference type="GO" id="GO:0006412">
    <property type="term" value="P:translation"/>
    <property type="evidence" value="ECO:0007669"/>
    <property type="project" value="InterPro"/>
</dbReference>
<reference evidence="4" key="1">
    <citation type="submission" date="2017-02" db="UniProtKB">
        <authorList>
            <consortium name="WormBaseParasite"/>
        </authorList>
    </citation>
    <scope>IDENTIFICATION</scope>
</reference>
<name>A0A0N4U1Q2_DRAME</name>
<evidence type="ECO:0000313" key="4">
    <source>
        <dbReference type="WBParaSite" id="DME_0000054701-mRNA-1"/>
    </source>
</evidence>
<gene>
    <name evidence="1" type="ORF">DME_LOCUS4907</name>
</gene>